<evidence type="ECO:0000256" key="6">
    <source>
        <dbReference type="SAM" id="MobiDB-lite"/>
    </source>
</evidence>
<keyword evidence="3" id="KW-0472">Membrane</keyword>
<proteinExistence type="predicted"/>
<evidence type="ECO:0000256" key="1">
    <source>
        <dbReference type="ARBA" id="ARBA00004572"/>
    </source>
</evidence>
<dbReference type="Gene3D" id="3.40.50.300">
    <property type="entry name" value="P-loop containing nucleotide triphosphate hydrolases"/>
    <property type="match status" value="1"/>
</dbReference>
<dbReference type="PROSITE" id="PS00674">
    <property type="entry name" value="AAA"/>
    <property type="match status" value="1"/>
</dbReference>
<evidence type="ECO:0000256" key="4">
    <source>
        <dbReference type="ARBA" id="ARBA00022840"/>
    </source>
</evidence>
<feature type="region of interest" description="Disordered" evidence="6">
    <location>
        <begin position="471"/>
        <end position="553"/>
    </location>
</feature>
<dbReference type="Proteomes" id="UP001527925">
    <property type="component" value="Unassembled WGS sequence"/>
</dbReference>
<dbReference type="EMBL" id="JADGIZ020000045">
    <property type="protein sequence ID" value="KAL2913497.1"/>
    <property type="molecule type" value="Genomic_DNA"/>
</dbReference>
<organism evidence="8 9">
    <name type="scientific">Polyrhizophydium stewartii</name>
    <dbReference type="NCBI Taxonomy" id="2732419"/>
    <lineage>
        <taxon>Eukaryota</taxon>
        <taxon>Fungi</taxon>
        <taxon>Fungi incertae sedis</taxon>
        <taxon>Chytridiomycota</taxon>
        <taxon>Chytridiomycota incertae sedis</taxon>
        <taxon>Chytridiomycetes</taxon>
        <taxon>Rhizophydiales</taxon>
        <taxon>Rhizophydiales incertae sedis</taxon>
        <taxon>Polyrhizophydium</taxon>
    </lineage>
</organism>
<dbReference type="Pfam" id="PF00004">
    <property type="entry name" value="AAA"/>
    <property type="match status" value="1"/>
</dbReference>
<dbReference type="InterPro" id="IPR041569">
    <property type="entry name" value="AAA_lid_3"/>
</dbReference>
<comment type="subcellular location">
    <subcellularLocation>
        <location evidence="1">Mitochondrion outer membrane</location>
        <topology evidence="1">Single-pass membrane protein</topology>
    </subcellularLocation>
</comment>
<dbReference type="InterPro" id="IPR003593">
    <property type="entry name" value="AAA+_ATPase"/>
</dbReference>
<protein>
    <recommendedName>
        <fullName evidence="7">AAA+ ATPase domain-containing protein</fullName>
    </recommendedName>
</protein>
<feature type="region of interest" description="Disordered" evidence="6">
    <location>
        <begin position="687"/>
        <end position="725"/>
    </location>
</feature>
<feature type="compositionally biased region" description="Low complexity" evidence="6">
    <location>
        <begin position="1064"/>
        <end position="1074"/>
    </location>
</feature>
<dbReference type="PANTHER" id="PTHR45644:SF56">
    <property type="entry name" value="AAA ATPASE, PUTATIVE (AFU_ORTHOLOGUE AFUA_2G12920)-RELATED"/>
    <property type="match status" value="1"/>
</dbReference>
<feature type="compositionally biased region" description="Polar residues" evidence="6">
    <location>
        <begin position="690"/>
        <end position="709"/>
    </location>
</feature>
<keyword evidence="4" id="KW-0067">ATP-binding</keyword>
<evidence type="ECO:0000313" key="8">
    <source>
        <dbReference type="EMBL" id="KAL2913497.1"/>
    </source>
</evidence>
<feature type="region of interest" description="Disordered" evidence="6">
    <location>
        <begin position="1038"/>
        <end position="1078"/>
    </location>
</feature>
<dbReference type="InterPro" id="IPR051701">
    <property type="entry name" value="Mito_OM_Translocase_MSP1"/>
</dbReference>
<feature type="region of interest" description="Disordered" evidence="6">
    <location>
        <begin position="254"/>
        <end position="282"/>
    </location>
</feature>
<keyword evidence="5" id="KW-0496">Mitochondrion</keyword>
<keyword evidence="2" id="KW-0547">Nucleotide-binding</keyword>
<sequence>MRLLARSSSSTAAVSADGAGQLPPDHDRSQPPTAPSVRRIVAQHWQSPPAPAAAVGGSPAADPLSYAPYFLSQSVVRTLKLLVQAHTSLEQGSKHLVLANPHPGATVLMERTVAAVAADVSANMLSLDYQTLLRLSASAAATQQAWDKDASLRRFEKPELLKLSSSFSPSQFDAASIEDDDGSDDIANNQELDEDEEGDEVDDMGNLPSRGIRGSPFGFGATTSRSSTAASDPATERQPLFVKVNFVQEAAKPVAVQESTPASGALPESGASTSASDAADASTKPIIRITNISLQREPHDEPSPRDGSVLGNQSALNPLPVPFKMQPDSTHYDVALSNQQIEAILFVLRAEIIARSATSPARRLVIYLRDTVDILEARGGHGKSVVLAIMDLVLSLRRDHKIPAVFVAGCSPSLANFANVDKEPLFYSELFEGSSGLMDLETENIHSSVWTDGKLFETPLDSASQDFEKVEITPPCPVTPPIDIASPTPAHPQPTGDLGAADPDKVGNANSSTSDISSATSSADASANASADTSGSADANPAASPSKDFPDAIDGHNRISMHVEALQDDMAVHLRRINWGNIEAECLRRGFDVSEYALIALADGIDLVRFQPYVEMPQNIVSLLGMLETALWPLMQIEKLVNLAIGCSIDEAERASAPSSASHPPTVTLSHLLEALNVLQKTEISRLSRESATSSGGSIEESSANTAGSSDAPAENARSGFSSMSASRASVSSEVNDSNESAMLQQLIRRKGHAINQYEKRIMSTVVSPSNIQVGFSDLVLPPATKLMLQTLVTLPMLRPEFFSKGILSRSAISGVLLFGPPGTGKTMLAKAVAKSSGARFMNVGLSDVLDKYVGEGEKNVRAIFTLARKIAPCVVFLDEADALFAARRNDSSSSSRREIMNEFMAEWDGLKSNNSGVIVLGATNRPFDLDDAILRRMPRRILIDLPNKDARASILRKLLQDEPLDSNVDIDALAERTELYSGSDLKNLCVSAALARVKESIVRDLLKGTDDQPVTSEAVREHLAQLDDWSAHLGAPKAAPAARRWSQPAAAPTVGRRHRSVHAASAPSSGESAPAREEPQIHVLEPLTAAHFEAAFAEVPPSLTDEMQTLVDLRKWDSMFGDGASRRNGKKSRGWGFDFAGGSRQIQAVAPPKPAA</sequence>
<dbReference type="SUPFAM" id="SSF52540">
    <property type="entry name" value="P-loop containing nucleoside triphosphate hydrolases"/>
    <property type="match status" value="1"/>
</dbReference>
<feature type="region of interest" description="Disordered" evidence="6">
    <location>
        <begin position="172"/>
        <end position="236"/>
    </location>
</feature>
<feature type="compositionally biased region" description="Low complexity" evidence="6">
    <location>
        <begin position="508"/>
        <end position="540"/>
    </location>
</feature>
<dbReference type="Gene3D" id="1.10.8.60">
    <property type="match status" value="1"/>
</dbReference>
<evidence type="ECO:0000256" key="3">
    <source>
        <dbReference type="ARBA" id="ARBA00022787"/>
    </source>
</evidence>
<evidence type="ECO:0000256" key="2">
    <source>
        <dbReference type="ARBA" id="ARBA00022741"/>
    </source>
</evidence>
<dbReference type="InterPro" id="IPR003960">
    <property type="entry name" value="ATPase_AAA_CS"/>
</dbReference>
<keyword evidence="9" id="KW-1185">Reference proteome</keyword>
<feature type="compositionally biased region" description="Low complexity" evidence="6">
    <location>
        <begin position="221"/>
        <end position="233"/>
    </location>
</feature>
<name>A0ABR4N1T2_9FUNG</name>
<dbReference type="InterPro" id="IPR027417">
    <property type="entry name" value="P-loop_NTPase"/>
</dbReference>
<feature type="compositionally biased region" description="Low complexity" evidence="6">
    <location>
        <begin position="269"/>
        <end position="282"/>
    </location>
</feature>
<dbReference type="Pfam" id="PF17862">
    <property type="entry name" value="AAA_lid_3"/>
    <property type="match status" value="1"/>
</dbReference>
<comment type="caution">
    <text evidence="8">The sequence shown here is derived from an EMBL/GenBank/DDBJ whole genome shotgun (WGS) entry which is preliminary data.</text>
</comment>
<feature type="region of interest" description="Disordered" evidence="6">
    <location>
        <begin position="1121"/>
        <end position="1157"/>
    </location>
</feature>
<feature type="region of interest" description="Disordered" evidence="6">
    <location>
        <begin position="291"/>
        <end position="310"/>
    </location>
</feature>
<feature type="region of interest" description="Disordered" evidence="6">
    <location>
        <begin position="1"/>
        <end position="37"/>
    </location>
</feature>
<reference evidence="8 9" key="1">
    <citation type="submission" date="2023-09" db="EMBL/GenBank/DDBJ databases">
        <title>Pangenome analysis of Batrachochytrium dendrobatidis and related Chytrids.</title>
        <authorList>
            <person name="Yacoub M.N."/>
            <person name="Stajich J.E."/>
            <person name="James T.Y."/>
        </authorList>
    </citation>
    <scope>NUCLEOTIDE SEQUENCE [LARGE SCALE GENOMIC DNA]</scope>
    <source>
        <strain evidence="8 9">JEL0888</strain>
    </source>
</reference>
<evidence type="ECO:0000259" key="7">
    <source>
        <dbReference type="SMART" id="SM00382"/>
    </source>
</evidence>
<feature type="domain" description="AAA+ ATPase" evidence="7">
    <location>
        <begin position="812"/>
        <end position="950"/>
    </location>
</feature>
<dbReference type="PANTHER" id="PTHR45644">
    <property type="entry name" value="AAA ATPASE, PUTATIVE (AFU_ORTHOLOGUE AFUA_2G12920)-RELATED-RELATED"/>
    <property type="match status" value="1"/>
</dbReference>
<dbReference type="InterPro" id="IPR003959">
    <property type="entry name" value="ATPase_AAA_core"/>
</dbReference>
<evidence type="ECO:0000313" key="9">
    <source>
        <dbReference type="Proteomes" id="UP001527925"/>
    </source>
</evidence>
<evidence type="ECO:0000256" key="5">
    <source>
        <dbReference type="ARBA" id="ARBA00023128"/>
    </source>
</evidence>
<keyword evidence="3" id="KW-1000">Mitochondrion outer membrane</keyword>
<gene>
    <name evidence="8" type="ORF">HK105_206957</name>
</gene>
<accession>A0ABR4N1T2</accession>
<dbReference type="SMART" id="SM00382">
    <property type="entry name" value="AAA"/>
    <property type="match status" value="1"/>
</dbReference>
<feature type="compositionally biased region" description="Low complexity" evidence="6">
    <location>
        <begin position="1"/>
        <end position="19"/>
    </location>
</feature>
<feature type="compositionally biased region" description="Acidic residues" evidence="6">
    <location>
        <begin position="191"/>
        <end position="203"/>
    </location>
</feature>